<protein>
    <submittedName>
        <fullName evidence="9">Uncharacterized protein LOC112044881</fullName>
    </submittedName>
</protein>
<dbReference type="RefSeq" id="XP_023936641.2">
    <property type="nucleotide sequence ID" value="XM_024080873.2"/>
</dbReference>
<dbReference type="GO" id="GO:0006309">
    <property type="term" value="P:apoptotic DNA fragmentation"/>
    <property type="evidence" value="ECO:0007669"/>
    <property type="project" value="TreeGrafter"/>
</dbReference>
<feature type="signal peptide" evidence="6">
    <location>
        <begin position="1"/>
        <end position="25"/>
    </location>
</feature>
<dbReference type="GeneID" id="112044881"/>
<organism evidence="8 9">
    <name type="scientific">Bicyclus anynana</name>
    <name type="common">Squinting bush brown butterfly</name>
    <dbReference type="NCBI Taxonomy" id="110368"/>
    <lineage>
        <taxon>Eukaryota</taxon>
        <taxon>Metazoa</taxon>
        <taxon>Ecdysozoa</taxon>
        <taxon>Arthropoda</taxon>
        <taxon>Hexapoda</taxon>
        <taxon>Insecta</taxon>
        <taxon>Pterygota</taxon>
        <taxon>Neoptera</taxon>
        <taxon>Endopterygota</taxon>
        <taxon>Lepidoptera</taxon>
        <taxon>Glossata</taxon>
        <taxon>Ditrysia</taxon>
        <taxon>Papilionoidea</taxon>
        <taxon>Nymphalidae</taxon>
        <taxon>Satyrinae</taxon>
        <taxon>Satyrini</taxon>
        <taxon>Mycalesina</taxon>
        <taxon>Bicyclus</taxon>
    </lineage>
</organism>
<dbReference type="SUPFAM" id="SSF54060">
    <property type="entry name" value="His-Me finger endonucleases"/>
    <property type="match status" value="1"/>
</dbReference>
<evidence type="ECO:0000256" key="5">
    <source>
        <dbReference type="PIRSR" id="PIRSR640255-2"/>
    </source>
</evidence>
<dbReference type="SMART" id="SM00892">
    <property type="entry name" value="Endonuclease_NS"/>
    <property type="match status" value="1"/>
</dbReference>
<feature type="domain" description="DNA/RNA non-specific endonuclease/pyrophosphatase/phosphodiesterase" evidence="7">
    <location>
        <begin position="149"/>
        <end position="390"/>
    </location>
</feature>
<dbReference type="KEGG" id="bany:112044881"/>
<dbReference type="OrthoDB" id="8194122at2759"/>
<feature type="chain" id="PRO_5047079121" evidence="6">
    <location>
        <begin position="26"/>
        <end position="407"/>
    </location>
</feature>
<gene>
    <name evidence="9" type="primary">LOC112044881</name>
</gene>
<dbReference type="GO" id="GO:0046872">
    <property type="term" value="F:metal ion binding"/>
    <property type="evidence" value="ECO:0007669"/>
    <property type="project" value="UniProtKB-KW"/>
</dbReference>
<dbReference type="InterPro" id="IPR044925">
    <property type="entry name" value="His-Me_finger_sf"/>
</dbReference>
<keyword evidence="8" id="KW-1185">Reference proteome</keyword>
<evidence type="ECO:0000313" key="8">
    <source>
        <dbReference type="Proteomes" id="UP001652582"/>
    </source>
</evidence>
<reference evidence="9" key="1">
    <citation type="submission" date="2025-08" db="UniProtKB">
        <authorList>
            <consortium name="RefSeq"/>
        </authorList>
    </citation>
    <scope>IDENTIFICATION</scope>
</reference>
<keyword evidence="6" id="KW-0732">Signal</keyword>
<feature type="active site" description="Proton acceptor" evidence="4">
    <location>
        <position position="233"/>
    </location>
</feature>
<dbReference type="Gene3D" id="3.40.570.10">
    <property type="entry name" value="Extracellular Endonuclease, subunit A"/>
    <property type="match status" value="1"/>
</dbReference>
<evidence type="ECO:0000256" key="4">
    <source>
        <dbReference type="PIRSR" id="PIRSR640255-1"/>
    </source>
</evidence>
<keyword evidence="2" id="KW-0540">Nuclease</keyword>
<evidence type="ECO:0000256" key="6">
    <source>
        <dbReference type="SAM" id="SignalP"/>
    </source>
</evidence>
<comment type="similarity">
    <text evidence="1">Belongs to the DNA/RNA non-specific endonuclease family.</text>
</comment>
<feature type="binding site" evidence="5">
    <location>
        <position position="263"/>
    </location>
    <ligand>
        <name>Mg(2+)</name>
        <dbReference type="ChEBI" id="CHEBI:18420"/>
        <note>catalytic</note>
    </ligand>
</feature>
<dbReference type="GO" id="GO:0005743">
    <property type="term" value="C:mitochondrial inner membrane"/>
    <property type="evidence" value="ECO:0007669"/>
    <property type="project" value="TreeGrafter"/>
</dbReference>
<dbReference type="PANTHER" id="PTHR13966">
    <property type="entry name" value="ENDONUCLEASE RELATED"/>
    <property type="match status" value="1"/>
</dbReference>
<dbReference type="InterPro" id="IPR044929">
    <property type="entry name" value="DNA/RNA_non-sp_Endonuclease_sf"/>
</dbReference>
<evidence type="ECO:0000313" key="9">
    <source>
        <dbReference type="RefSeq" id="XP_023936641.2"/>
    </source>
</evidence>
<accession>A0A6J1N1B1</accession>
<evidence type="ECO:0000256" key="3">
    <source>
        <dbReference type="ARBA" id="ARBA00022759"/>
    </source>
</evidence>
<evidence type="ECO:0000256" key="1">
    <source>
        <dbReference type="ARBA" id="ARBA00010052"/>
    </source>
</evidence>
<dbReference type="Proteomes" id="UP001652582">
    <property type="component" value="Chromosome 26"/>
</dbReference>
<sequence>MSKFNVQLAFIIFFFVLKLCNEVDGGCNITLKNDFGNPSPVYLHNGAFLAPNASTGAILLRRSETLEIACPGDKKFVVLGNITTEYDLFSVKCVKDTTFRATSTSSPWVGNLKDIRCNAPPWFMTEDTGARCSGAHNLYRIGYKIRGKFYDLYEACFDKALLRTVYVKELLGPESKYIELGRRPSFVEGDIFGKVHMSRLYKMENQKQRLKEILGEGMEDKYVTKTQFLNRGHLAPRADFPLRAQQRASFHYINSAPQWMRGNAGDWAALEDALRRRVHANGARVVVYTGAAGVCTLADSRDVQRPLYLHVDENNNGVVPVPLYFYKVVHDAAKHTAVAFISINSSYYNSSMIQKLAFCSDICEQNPQFAWLRWRPKDGTHSFCCTYDDFVKNIHDLPKLNIKGLFY</sequence>
<evidence type="ECO:0000259" key="7">
    <source>
        <dbReference type="SMART" id="SM00892"/>
    </source>
</evidence>
<dbReference type="GO" id="GO:0000014">
    <property type="term" value="F:single-stranded DNA endodeoxyribonuclease activity"/>
    <property type="evidence" value="ECO:0007669"/>
    <property type="project" value="TreeGrafter"/>
</dbReference>
<dbReference type="GO" id="GO:0003676">
    <property type="term" value="F:nucleic acid binding"/>
    <property type="evidence" value="ECO:0007669"/>
    <property type="project" value="InterPro"/>
</dbReference>
<keyword evidence="3" id="KW-0378">Hydrolase</keyword>
<proteinExistence type="inferred from homology"/>
<evidence type="ECO:0000256" key="2">
    <source>
        <dbReference type="ARBA" id="ARBA00022722"/>
    </source>
</evidence>
<keyword evidence="5" id="KW-0479">Metal-binding</keyword>
<dbReference type="PANTHER" id="PTHR13966:SF17">
    <property type="entry name" value="ENDONUCLEASE-RELATED"/>
    <property type="match status" value="1"/>
</dbReference>
<dbReference type="AlphaFoldDB" id="A0A6J1N1B1"/>
<name>A0A6J1N1B1_BICAN</name>
<dbReference type="GO" id="GO:0005634">
    <property type="term" value="C:nucleus"/>
    <property type="evidence" value="ECO:0007669"/>
    <property type="project" value="TreeGrafter"/>
</dbReference>
<dbReference type="GO" id="GO:0004521">
    <property type="term" value="F:RNA endonuclease activity"/>
    <property type="evidence" value="ECO:0007669"/>
    <property type="project" value="TreeGrafter"/>
</dbReference>
<dbReference type="InterPro" id="IPR040255">
    <property type="entry name" value="Non-specific_endonuclease"/>
</dbReference>
<keyword evidence="3" id="KW-0255">Endonuclease</keyword>
<dbReference type="Pfam" id="PF01223">
    <property type="entry name" value="Endonuclease_NS"/>
    <property type="match status" value="1"/>
</dbReference>
<dbReference type="InterPro" id="IPR001604">
    <property type="entry name" value="Endo_G_ENPP1-like_dom"/>
</dbReference>